<organism evidence="1">
    <name type="scientific">uncultured Microcoleus sp</name>
    <dbReference type="NCBI Taxonomy" id="259945"/>
    <lineage>
        <taxon>Bacteria</taxon>
        <taxon>Bacillati</taxon>
        <taxon>Cyanobacteriota</taxon>
        <taxon>Cyanophyceae</taxon>
        <taxon>Oscillatoriophycideae</taxon>
        <taxon>Oscillatoriales</taxon>
        <taxon>Microcoleaceae</taxon>
        <taxon>Microcoleus</taxon>
        <taxon>environmental samples</taxon>
    </lineage>
</organism>
<name>A0A6J4PT78_9CYAN</name>
<gene>
    <name evidence="1" type="ORF">AVDCRST_MAG84-7175</name>
</gene>
<evidence type="ECO:0000313" key="1">
    <source>
        <dbReference type="EMBL" id="CAA9421132.1"/>
    </source>
</evidence>
<dbReference type="EMBL" id="CADCTZ010001817">
    <property type="protein sequence ID" value="CAA9421132.1"/>
    <property type="molecule type" value="Genomic_DNA"/>
</dbReference>
<accession>A0A6J4PT78</accession>
<sequence length="41" mass="4742">MNGWVERTGSDRRALIIVSFNIAPRLGEIKTRSLTYYKNKS</sequence>
<dbReference type="AlphaFoldDB" id="A0A6J4PT78"/>
<protein>
    <submittedName>
        <fullName evidence="1">Uncharacterized protein</fullName>
    </submittedName>
</protein>
<proteinExistence type="predicted"/>
<reference evidence="1" key="1">
    <citation type="submission" date="2020-02" db="EMBL/GenBank/DDBJ databases">
        <authorList>
            <person name="Meier V. D."/>
        </authorList>
    </citation>
    <scope>NUCLEOTIDE SEQUENCE</scope>
    <source>
        <strain evidence="1">AVDCRST_MAG84</strain>
    </source>
</reference>